<accession>A0A540ML11</accession>
<reference evidence="1 2" key="1">
    <citation type="journal article" date="2019" name="G3 (Bethesda)">
        <title>Sequencing of a Wild Apple (Malus baccata) Genome Unravels the Differences Between Cultivated and Wild Apple Species Regarding Disease Resistance and Cold Tolerance.</title>
        <authorList>
            <person name="Chen X."/>
        </authorList>
    </citation>
    <scope>NUCLEOTIDE SEQUENCE [LARGE SCALE GENOMIC DNA]</scope>
    <source>
        <strain evidence="2">cv. Shandingzi</strain>
        <tissue evidence="1">Leaves</tissue>
    </source>
</reference>
<evidence type="ECO:0000313" key="2">
    <source>
        <dbReference type="Proteomes" id="UP000315295"/>
    </source>
</evidence>
<name>A0A540ML11_MALBA</name>
<gene>
    <name evidence="1" type="ORF">C1H46_015290</name>
</gene>
<protein>
    <submittedName>
        <fullName evidence="1">Uncharacterized protein</fullName>
    </submittedName>
</protein>
<evidence type="ECO:0000313" key="1">
    <source>
        <dbReference type="EMBL" id="TQD99089.1"/>
    </source>
</evidence>
<dbReference type="AlphaFoldDB" id="A0A540ML11"/>
<dbReference type="EMBL" id="VIEB01000242">
    <property type="protein sequence ID" value="TQD99089.1"/>
    <property type="molecule type" value="Genomic_DNA"/>
</dbReference>
<sequence length="93" mass="10395">MGGAQDLRSSKRKIDSNEFLDGDKTRKLKSFVAAEGEMISRREKGFSNVKLSVYRATFSTANAVDLFKDDTPVGKDFDGSYQLVRVRCPILTI</sequence>
<proteinExistence type="predicted"/>
<comment type="caution">
    <text evidence="1">The sequence shown here is derived from an EMBL/GenBank/DDBJ whole genome shotgun (WGS) entry which is preliminary data.</text>
</comment>
<dbReference type="STRING" id="106549.A0A540ML11"/>
<keyword evidence="2" id="KW-1185">Reference proteome</keyword>
<organism evidence="1 2">
    <name type="scientific">Malus baccata</name>
    <name type="common">Siberian crab apple</name>
    <name type="synonym">Pyrus baccata</name>
    <dbReference type="NCBI Taxonomy" id="106549"/>
    <lineage>
        <taxon>Eukaryota</taxon>
        <taxon>Viridiplantae</taxon>
        <taxon>Streptophyta</taxon>
        <taxon>Embryophyta</taxon>
        <taxon>Tracheophyta</taxon>
        <taxon>Spermatophyta</taxon>
        <taxon>Magnoliopsida</taxon>
        <taxon>eudicotyledons</taxon>
        <taxon>Gunneridae</taxon>
        <taxon>Pentapetalae</taxon>
        <taxon>rosids</taxon>
        <taxon>fabids</taxon>
        <taxon>Rosales</taxon>
        <taxon>Rosaceae</taxon>
        <taxon>Amygdaloideae</taxon>
        <taxon>Maleae</taxon>
        <taxon>Malus</taxon>
    </lineage>
</organism>
<dbReference type="Proteomes" id="UP000315295">
    <property type="component" value="Unassembled WGS sequence"/>
</dbReference>